<organism evidence="3 4">
    <name type="scientific">Bradyrhizobium icense</name>
    <dbReference type="NCBI Taxonomy" id="1274631"/>
    <lineage>
        <taxon>Bacteria</taxon>
        <taxon>Pseudomonadati</taxon>
        <taxon>Pseudomonadota</taxon>
        <taxon>Alphaproteobacteria</taxon>
        <taxon>Hyphomicrobiales</taxon>
        <taxon>Nitrobacteraceae</taxon>
        <taxon>Bradyrhizobium</taxon>
    </lineage>
</organism>
<comment type="similarity">
    <text evidence="1">Belongs to the universal stress protein A family.</text>
</comment>
<dbReference type="RefSeq" id="WP_065728159.1">
    <property type="nucleotide sequence ID" value="NZ_CP016428.1"/>
</dbReference>
<reference evidence="3 4" key="1">
    <citation type="submission" date="2016-07" db="EMBL/GenBank/DDBJ databases">
        <title>Complete genome sequence of Bradyrhizobium icense LMTR 13T, a potential inoculant strain isolated from lima bean (Phaseolus lunatus) in Peru.</title>
        <authorList>
            <person name="Ormeno-Orrillo E."/>
            <person name="Duran D."/>
            <person name="Rogel M.A."/>
            <person name="Rey L."/>
            <person name="Imperial J."/>
            <person name="Ruiz-Argueso T."/>
            <person name="Martinez-Romero E."/>
        </authorList>
    </citation>
    <scope>NUCLEOTIDE SEQUENCE [LARGE SCALE GENOMIC DNA]</scope>
    <source>
        <strain evidence="3 4">LMTR 13</strain>
    </source>
</reference>
<name>A0A1B1UDQ2_9BRAD</name>
<dbReference type="KEGG" id="bic:LMTR13_12605"/>
<dbReference type="SUPFAM" id="SSF52402">
    <property type="entry name" value="Adenine nucleotide alpha hydrolases-like"/>
    <property type="match status" value="2"/>
</dbReference>
<feature type="domain" description="UspA" evidence="2">
    <location>
        <begin position="160"/>
        <end position="278"/>
    </location>
</feature>
<evidence type="ECO:0000259" key="2">
    <source>
        <dbReference type="Pfam" id="PF00582"/>
    </source>
</evidence>
<dbReference type="PANTHER" id="PTHR46268">
    <property type="entry name" value="STRESS RESPONSE PROTEIN NHAX"/>
    <property type="match status" value="1"/>
</dbReference>
<dbReference type="Pfam" id="PF00582">
    <property type="entry name" value="Usp"/>
    <property type="match status" value="1"/>
</dbReference>
<dbReference type="EMBL" id="CP016428">
    <property type="protein sequence ID" value="ANW00888.1"/>
    <property type="molecule type" value="Genomic_DNA"/>
</dbReference>
<keyword evidence="4" id="KW-1185">Reference proteome</keyword>
<dbReference type="InterPro" id="IPR006016">
    <property type="entry name" value="UspA"/>
</dbReference>
<dbReference type="Proteomes" id="UP000092839">
    <property type="component" value="Chromosome"/>
</dbReference>
<proteinExistence type="inferred from homology"/>
<evidence type="ECO:0000256" key="1">
    <source>
        <dbReference type="ARBA" id="ARBA00008791"/>
    </source>
</evidence>
<dbReference type="STRING" id="1274631.LMTR13_12605"/>
<dbReference type="Gene3D" id="3.40.50.12370">
    <property type="match status" value="1"/>
</dbReference>
<dbReference type="AlphaFoldDB" id="A0A1B1UDQ2"/>
<gene>
    <name evidence="3" type="ORF">LMTR13_12605</name>
</gene>
<dbReference type="CDD" id="cd00293">
    <property type="entry name" value="USP-like"/>
    <property type="match status" value="1"/>
</dbReference>
<sequence length="280" mass="29825">MKDILVVATGGTNDETRLATAAAFAKHFEAELTVAAINELPDMQYYAPQAAVALPPAAMLLGDEFLKQGRELRSQTEQRLMRLAPSASVVLLEELRTIAGESIAKMSRLKDLFVTTKPTDATGSELIGVVLDKVLLEGICGVLCLPDGVVCSPATNHATIAWNGSREAARAVQVALPILKEASRVTALLVDQPARGAGESVQSGDDLLARLSHYGIDADLVSVASKEMNTAQAIAAEVDQLDADLLVMGAQAQGGFRQWFLSSVSRELLTDLRRPLLLAH</sequence>
<evidence type="ECO:0000313" key="3">
    <source>
        <dbReference type="EMBL" id="ANW00888.1"/>
    </source>
</evidence>
<dbReference type="PANTHER" id="PTHR46268:SF15">
    <property type="entry name" value="UNIVERSAL STRESS PROTEIN HP_0031"/>
    <property type="match status" value="1"/>
</dbReference>
<accession>A0A1B1UDQ2</accession>
<protein>
    <recommendedName>
        <fullName evidence="2">UspA domain-containing protein</fullName>
    </recommendedName>
</protein>
<evidence type="ECO:0000313" key="4">
    <source>
        <dbReference type="Proteomes" id="UP000092839"/>
    </source>
</evidence>